<dbReference type="SMART" id="SM00054">
    <property type="entry name" value="EFh"/>
    <property type="match status" value="2"/>
</dbReference>
<dbReference type="Proteomes" id="UP001165160">
    <property type="component" value="Unassembled WGS sequence"/>
</dbReference>
<name>A0A9W7DME2_9STRA</name>
<protein>
    <recommendedName>
        <fullName evidence="5">EF-hand domain-containing protein</fullName>
    </recommendedName>
</protein>
<dbReference type="SUPFAM" id="SSF47473">
    <property type="entry name" value="EF-hand"/>
    <property type="match status" value="1"/>
</dbReference>
<dbReference type="EMBL" id="BRXX01000583">
    <property type="protein sequence ID" value="GMH48408.1"/>
    <property type="molecule type" value="Genomic_DNA"/>
</dbReference>
<accession>A0A9W7DME2</accession>
<evidence type="ECO:0000256" key="1">
    <source>
        <dbReference type="ARBA" id="ARBA00022723"/>
    </source>
</evidence>
<dbReference type="InterPro" id="IPR018247">
    <property type="entry name" value="EF_Hand_1_Ca_BS"/>
</dbReference>
<evidence type="ECO:0000313" key="7">
    <source>
        <dbReference type="Proteomes" id="UP001165160"/>
    </source>
</evidence>
<feature type="domain" description="EF-hand" evidence="5">
    <location>
        <begin position="78"/>
        <end position="113"/>
    </location>
</feature>
<keyword evidence="7" id="KW-1185">Reference proteome</keyword>
<dbReference type="InterPro" id="IPR011992">
    <property type="entry name" value="EF-hand-dom_pair"/>
</dbReference>
<dbReference type="Gene3D" id="1.10.238.10">
    <property type="entry name" value="EF-hand"/>
    <property type="match status" value="1"/>
</dbReference>
<gene>
    <name evidence="6" type="ORF">TrVE_jg9386</name>
</gene>
<evidence type="ECO:0000259" key="5">
    <source>
        <dbReference type="PROSITE" id="PS50222"/>
    </source>
</evidence>
<sequence length="413" mass="46736">MGAGCRKSAAIASEKYHNVVDKPFYTHHQEQLKNKPDFDRLLLSNNDLNKLFDVYCKIDQDFSGEISTWELLEYLHLERTKFTKRIFRIFDEDGSGQIDFREFVIALWNYCTLGKPALIMFAFDLYDQDGSGRIDFAEVELMLKEVYGRKYDNNIQAQTIRKQIHSKYEQESISVDSFTQFVRTHPAILFPAFELQTSIQKLILGNDFWEEKAGVRLKLSNGNYVSINLILKAHINNATFDELVLSNKVVNGNANRQDSLAKETIKGVLKTSGVHGERRFKNAVNNSARAITERSIKGGSRPKLDSMEAGDYDVQVTEVGSKKPMNIGGHVVGIDMKTTPTKGGEKSARRSFKSAASGVMAANRLSQNVSKKKRSEGGGERKERKSSEKEGGRRAPNRKSHEFKVKMKRPPPK</sequence>
<keyword evidence="2" id="KW-0677">Repeat</keyword>
<evidence type="ECO:0000256" key="2">
    <source>
        <dbReference type="ARBA" id="ARBA00022737"/>
    </source>
</evidence>
<feature type="region of interest" description="Disordered" evidence="4">
    <location>
        <begin position="333"/>
        <end position="413"/>
    </location>
</feature>
<dbReference type="PROSITE" id="PS00018">
    <property type="entry name" value="EF_HAND_1"/>
    <property type="match status" value="2"/>
</dbReference>
<feature type="domain" description="EF-hand" evidence="5">
    <location>
        <begin position="114"/>
        <end position="149"/>
    </location>
</feature>
<evidence type="ECO:0000256" key="3">
    <source>
        <dbReference type="ARBA" id="ARBA00022837"/>
    </source>
</evidence>
<dbReference type="PROSITE" id="PS50222">
    <property type="entry name" value="EF_HAND_2"/>
    <property type="match status" value="2"/>
</dbReference>
<dbReference type="AlphaFoldDB" id="A0A9W7DME2"/>
<dbReference type="InterPro" id="IPR002048">
    <property type="entry name" value="EF_hand_dom"/>
</dbReference>
<feature type="compositionally biased region" description="Basic and acidic residues" evidence="4">
    <location>
        <begin position="375"/>
        <end position="405"/>
    </location>
</feature>
<evidence type="ECO:0000313" key="6">
    <source>
        <dbReference type="EMBL" id="GMH48408.1"/>
    </source>
</evidence>
<comment type="caution">
    <text evidence="6">The sequence shown here is derived from an EMBL/GenBank/DDBJ whole genome shotgun (WGS) entry which is preliminary data.</text>
</comment>
<dbReference type="GO" id="GO:0005509">
    <property type="term" value="F:calcium ion binding"/>
    <property type="evidence" value="ECO:0007669"/>
    <property type="project" value="InterPro"/>
</dbReference>
<evidence type="ECO:0000256" key="4">
    <source>
        <dbReference type="SAM" id="MobiDB-lite"/>
    </source>
</evidence>
<reference evidence="7" key="1">
    <citation type="journal article" date="2023" name="Commun. Biol.">
        <title>Genome analysis of Parmales, the sister group of diatoms, reveals the evolutionary specialization of diatoms from phago-mixotrophs to photoautotrophs.</title>
        <authorList>
            <person name="Ban H."/>
            <person name="Sato S."/>
            <person name="Yoshikawa S."/>
            <person name="Yamada K."/>
            <person name="Nakamura Y."/>
            <person name="Ichinomiya M."/>
            <person name="Sato N."/>
            <person name="Blanc-Mathieu R."/>
            <person name="Endo H."/>
            <person name="Kuwata A."/>
            <person name="Ogata H."/>
        </authorList>
    </citation>
    <scope>NUCLEOTIDE SEQUENCE [LARGE SCALE GENOMIC DNA]</scope>
    <source>
        <strain evidence="7">NIES 3699</strain>
    </source>
</reference>
<keyword evidence="3" id="KW-0106">Calcium</keyword>
<proteinExistence type="predicted"/>
<dbReference type="Pfam" id="PF13405">
    <property type="entry name" value="EF-hand_6"/>
    <property type="match status" value="1"/>
</dbReference>
<dbReference type="Pfam" id="PF00036">
    <property type="entry name" value="EF-hand_1"/>
    <property type="match status" value="1"/>
</dbReference>
<organism evidence="6 7">
    <name type="scientific">Triparma verrucosa</name>
    <dbReference type="NCBI Taxonomy" id="1606542"/>
    <lineage>
        <taxon>Eukaryota</taxon>
        <taxon>Sar</taxon>
        <taxon>Stramenopiles</taxon>
        <taxon>Ochrophyta</taxon>
        <taxon>Bolidophyceae</taxon>
        <taxon>Parmales</taxon>
        <taxon>Triparmaceae</taxon>
        <taxon>Triparma</taxon>
    </lineage>
</organism>
<dbReference type="PANTHER" id="PTHR45942">
    <property type="entry name" value="PROTEIN PHOSPATASE 3 REGULATORY SUBUNIT B ALPHA ISOFORM TYPE 1"/>
    <property type="match status" value="1"/>
</dbReference>
<keyword evidence="1" id="KW-0479">Metal-binding</keyword>